<dbReference type="GO" id="GO:0008168">
    <property type="term" value="F:methyltransferase activity"/>
    <property type="evidence" value="ECO:0007669"/>
    <property type="project" value="UniProtKB-KW"/>
</dbReference>
<feature type="domain" description="Hcy-binding" evidence="4">
    <location>
        <begin position="37"/>
        <end position="232"/>
    </location>
</feature>
<feature type="region of interest" description="Disordered" evidence="3">
    <location>
        <begin position="457"/>
        <end position="490"/>
    </location>
</feature>
<dbReference type="GO" id="GO:0032259">
    <property type="term" value="P:methylation"/>
    <property type="evidence" value="ECO:0007669"/>
    <property type="project" value="UniProtKB-KW"/>
</dbReference>
<evidence type="ECO:0000256" key="3">
    <source>
        <dbReference type="SAM" id="MobiDB-lite"/>
    </source>
</evidence>
<comment type="caution">
    <text evidence="5">The sequence shown here is derived from an EMBL/GenBank/DDBJ whole genome shotgun (WGS) entry which is preliminary data.</text>
</comment>
<evidence type="ECO:0000313" key="6">
    <source>
        <dbReference type="Proteomes" id="UP000530850"/>
    </source>
</evidence>
<dbReference type="PANTHER" id="PTHR11103:SF18">
    <property type="entry name" value="SLR1189 PROTEIN"/>
    <property type="match status" value="1"/>
</dbReference>
<proteinExistence type="predicted"/>
<dbReference type="InterPro" id="IPR036589">
    <property type="entry name" value="HCY_dom_sf"/>
</dbReference>
<dbReference type="Gene3D" id="3.20.20.330">
    <property type="entry name" value="Homocysteine-binding-like domain"/>
    <property type="match status" value="1"/>
</dbReference>
<feature type="region of interest" description="Disordered" evidence="3">
    <location>
        <begin position="323"/>
        <end position="364"/>
    </location>
</feature>
<evidence type="ECO:0000256" key="1">
    <source>
        <dbReference type="ARBA" id="ARBA00022603"/>
    </source>
</evidence>
<reference evidence="5 6" key="1">
    <citation type="submission" date="2020-08" db="EMBL/GenBank/DDBJ databases">
        <title>Sequencing the genomes of 1000 actinobacteria strains.</title>
        <authorList>
            <person name="Klenk H.-P."/>
        </authorList>
    </citation>
    <scope>NUCLEOTIDE SEQUENCE [LARGE SCALE GENOMIC DNA]</scope>
    <source>
        <strain evidence="5 6">DSM 22242</strain>
    </source>
</reference>
<dbReference type="AlphaFoldDB" id="A0A7W5GQD8"/>
<feature type="compositionally biased region" description="Acidic residues" evidence="3">
    <location>
        <begin position="475"/>
        <end position="490"/>
    </location>
</feature>
<feature type="compositionally biased region" description="Low complexity" evidence="3">
    <location>
        <begin position="457"/>
        <end position="474"/>
    </location>
</feature>
<dbReference type="EMBL" id="JACHYA010000009">
    <property type="protein sequence ID" value="MBB3172112.1"/>
    <property type="molecule type" value="Genomic_DNA"/>
</dbReference>
<accession>A0A7W5GQD8</accession>
<protein>
    <submittedName>
        <fullName evidence="5">Methionine synthase I (Cobalamin-dependent)</fullName>
    </submittedName>
</protein>
<organism evidence="5 6">
    <name type="scientific">Parvibacter caecicola</name>
    <dbReference type="NCBI Taxonomy" id="747645"/>
    <lineage>
        <taxon>Bacteria</taxon>
        <taxon>Bacillati</taxon>
        <taxon>Actinomycetota</taxon>
        <taxon>Coriobacteriia</taxon>
        <taxon>Coriobacteriales</taxon>
        <taxon>Coriobacteriaceae</taxon>
        <taxon>Parvibacter</taxon>
    </lineage>
</organism>
<evidence type="ECO:0000256" key="2">
    <source>
        <dbReference type="ARBA" id="ARBA00022679"/>
    </source>
</evidence>
<dbReference type="Proteomes" id="UP000530850">
    <property type="component" value="Unassembled WGS sequence"/>
</dbReference>
<dbReference type="InterPro" id="IPR003726">
    <property type="entry name" value="HCY_dom"/>
</dbReference>
<keyword evidence="1" id="KW-0489">Methyltransferase</keyword>
<evidence type="ECO:0000259" key="4">
    <source>
        <dbReference type="Pfam" id="PF02574"/>
    </source>
</evidence>
<sequence>MPDIQLRFHQDVLVLSAPPAPALQRIGIADGRDQQLALLLEPETVEDAYQLEVAAGPQVLCALTQALSPIQLTKAGMEGEGEALANRALSIVRSFKPQHVIAPVSPCGLPLDPWSAASLKENRSQYVRVAKLLKQQEYDAILLDSFEGLADLKCALMGVRTITDAPVIALVKVGADGMLADGRSRLAEACEVMADLQASVAGFATEAAPEEALALAREALEVCGLPLLVQLDVRQRDGAQMKPTAENPYYCPDTMVDAALALQAAGVQFLRAGGDATPAYTGALVAAVSNMSVARAVAEGEVAADGAEGEPPLEALLTGAVAAGQPTGGEDEVEASSRRSAGASGCPAEAGGQAGAPSASSHPAAQEDLLEQLMAQGKAAVQAALGKRTGASPDIVVEDDDATPQVEALCGEYACLVEPPAAPADPQPASAGEPSAPEAFVVAAVADGAAHGVAVRPAEDVASAEGAASVADAAPSEDVDSPYPEDEAGR</sequence>
<keyword evidence="2" id="KW-0808">Transferase</keyword>
<dbReference type="GeneID" id="93357739"/>
<feature type="compositionally biased region" description="Low complexity" evidence="3">
    <location>
        <begin position="338"/>
        <end position="364"/>
    </location>
</feature>
<dbReference type="PANTHER" id="PTHR11103">
    <property type="entry name" value="SLR1189 PROTEIN"/>
    <property type="match status" value="1"/>
</dbReference>
<dbReference type="RefSeq" id="WP_183621508.1">
    <property type="nucleotide sequence ID" value="NZ_JACHYA010000009.1"/>
</dbReference>
<name>A0A7W5GQD8_9ACTN</name>
<gene>
    <name evidence="5" type="ORF">FHR31_001946</name>
</gene>
<dbReference type="Pfam" id="PF02574">
    <property type="entry name" value="S-methyl_trans"/>
    <property type="match status" value="1"/>
</dbReference>
<evidence type="ECO:0000313" key="5">
    <source>
        <dbReference type="EMBL" id="MBB3172112.1"/>
    </source>
</evidence>
<dbReference type="SUPFAM" id="SSF82282">
    <property type="entry name" value="Homocysteine S-methyltransferase"/>
    <property type="match status" value="1"/>
</dbReference>